<dbReference type="Gene3D" id="3.40.1110.10">
    <property type="entry name" value="Calcium-transporting ATPase, cytoplasmic domain N"/>
    <property type="match status" value="1"/>
</dbReference>
<feature type="transmembrane region" description="Helical" evidence="19">
    <location>
        <begin position="1017"/>
        <end position="1037"/>
    </location>
</feature>
<dbReference type="SUPFAM" id="SSF56784">
    <property type="entry name" value="HAD-like"/>
    <property type="match status" value="1"/>
</dbReference>
<dbReference type="InterPro" id="IPR032630">
    <property type="entry name" value="P_typ_ATPase_c"/>
</dbReference>
<comment type="similarity">
    <text evidence="3 19">Belongs to the cation transport ATPase (P-type) (TC 3.A.3) family. Type IV subfamily.</text>
</comment>
<dbReference type="NCBIfam" id="TIGR01494">
    <property type="entry name" value="ATPase_P-type"/>
    <property type="match status" value="1"/>
</dbReference>
<evidence type="ECO:0000313" key="23">
    <source>
        <dbReference type="Proteomes" id="UP000276133"/>
    </source>
</evidence>
<dbReference type="GO" id="GO:0005886">
    <property type="term" value="C:plasma membrane"/>
    <property type="evidence" value="ECO:0007669"/>
    <property type="project" value="UniProtKB-SubCell"/>
</dbReference>
<dbReference type="SFLD" id="SFLDF00027">
    <property type="entry name" value="p-type_atpase"/>
    <property type="match status" value="1"/>
</dbReference>
<dbReference type="EMBL" id="REGN01008749">
    <property type="protein sequence ID" value="RNA02810.1"/>
    <property type="molecule type" value="Genomic_DNA"/>
</dbReference>
<feature type="binding site" evidence="17">
    <location>
        <position position="542"/>
    </location>
    <ligand>
        <name>ATP</name>
        <dbReference type="ChEBI" id="CHEBI:30616"/>
    </ligand>
</feature>
<dbReference type="SFLD" id="SFLDS00003">
    <property type="entry name" value="Haloacid_Dehalogenase"/>
    <property type="match status" value="1"/>
</dbReference>
<evidence type="ECO:0000256" key="12">
    <source>
        <dbReference type="ARBA" id="ARBA00022989"/>
    </source>
</evidence>
<keyword evidence="5" id="KW-0597">Phosphoprotein</keyword>
<evidence type="ECO:0000256" key="10">
    <source>
        <dbReference type="ARBA" id="ARBA00022842"/>
    </source>
</evidence>
<keyword evidence="8 17" id="KW-0547">Nucleotide-binding</keyword>
<feature type="binding site" evidence="17">
    <location>
        <position position="749"/>
    </location>
    <ligand>
        <name>ATP</name>
        <dbReference type="ChEBI" id="CHEBI:30616"/>
    </ligand>
</feature>
<dbReference type="STRING" id="10195.A0A3M7PUQ3"/>
<sequence length="1121" mass="129023">MARMLNFFKRKKDSQEPKRIIYLNKNPTGKVKFCSNAVSTSKYNLFSFLPKFIFEQFCKYSNIFFLLMSLVQQVPSVSPTGRYTTLVPLLIILAISAVKEIIEDIKRTKSDHQTNNKKTNVLVNFTIWEEKRWRDVKVGDIVKVKSEELFPADLLFLSSSEPNSICFIETSNLDGETNLKIRQSLKQTSEMKTIEDLKKFVAEIEYELPNQNLYEFSGNLTQANDRPVPINPDQILLRGSQLRNTRWIYGVVLFTGHETKLMKNSNSPPLKRSQIEKMTNDQILFLFIILIVLSLISTIVSSLWTSEKGNKHWYIGFGEEDFQSDNFAFNFMTFLLLYNNLIPISLPVTLEFVRFCQAFFIGWDEEMFDNENNFNSVARTSNLNEELGNVKYVFSDKTGTLTKNQMQLKRCSIAGLLYGTMEHSGFDSSKIMKNLINNPTKHVINEFITLLVSCHTVIPEFKSETNEIIYQASSPDENAFVIEAKNMGIVFHTRLQDRIKVKFLDNEREFEILNVIEFNSVRKRMTVIIRDPIDNKIKLYCKGADNVILPRLSDDGQAFKTATMAHLEEFAKEGLRTLILAYKEIDPVSYERWNEKFMEAATSIQDRGQKIQDAAELIEKDLFLLGATAIEDKLQDGVPETLVKLKNADIKIWVLTGDKLETAVNIGFSCRLLSDEITLVYLNEREKLEEILEDWTTMLDSVDGVQKYGLIIEGSMIQYLLSKNLKEKFLKLAISSSVVICCRATPKNKAQMVELIKHKTKKVTLAIGDGANDVSMIQAAHVGVGVYGREGTQALSASDYAIGQFRFLSRLLLVHGSWNYSRVSKVILYSFYKNICLYLIELWFAFFNAFSGQILFERWIISLYNVLFTVAPPLVLGLFDMPTRAKTMLDFPELYKLTVYNAGFDMKGFWSYFLNSVFHSFAIYFLSFGLLYNEIAFPDGKTGDYIFMGNYVYTFCVITVCLKAGLETDSWTIITHLSIWGSIGFWFVFLAAYSHLWPTFDIAPEMVGMDQYVFKGTLFWLGILLVPITTLIPDIVYKIIKRTFFKTLLQEIQEKEYNETKFSFRDLLSRSSFTRTKSILLNKLKIPKINPKNTQIYRGFAFSQEENGSVPQTHFIGRRFF</sequence>
<feature type="binding site" evidence="18">
    <location>
        <position position="773"/>
    </location>
    <ligand>
        <name>Mg(2+)</name>
        <dbReference type="ChEBI" id="CHEBI:18420"/>
    </ligand>
</feature>
<dbReference type="EC" id="7.6.2.1" evidence="19"/>
<dbReference type="GO" id="GO:0016887">
    <property type="term" value="F:ATP hydrolysis activity"/>
    <property type="evidence" value="ECO:0007669"/>
    <property type="project" value="InterPro"/>
</dbReference>
<evidence type="ECO:0000256" key="7">
    <source>
        <dbReference type="ARBA" id="ARBA00022723"/>
    </source>
</evidence>
<evidence type="ECO:0000313" key="22">
    <source>
        <dbReference type="EMBL" id="RNA02810.1"/>
    </source>
</evidence>
<dbReference type="InterPro" id="IPR006539">
    <property type="entry name" value="P-type_ATPase_IV"/>
</dbReference>
<feature type="active site" description="4-aspartylphosphate intermediate" evidence="16">
    <location>
        <position position="396"/>
    </location>
</feature>
<dbReference type="PRINTS" id="PR00119">
    <property type="entry name" value="CATATPASE"/>
</dbReference>
<evidence type="ECO:0000256" key="5">
    <source>
        <dbReference type="ARBA" id="ARBA00022553"/>
    </source>
</evidence>
<comment type="cofactor">
    <cofactor evidence="18">
        <name>Mg(2+)</name>
        <dbReference type="ChEBI" id="CHEBI:18420"/>
    </cofactor>
</comment>
<feature type="binding site" evidence="17">
    <location>
        <position position="773"/>
    </location>
    <ligand>
        <name>ATP</name>
        <dbReference type="ChEBI" id="CHEBI:30616"/>
    </ligand>
</feature>
<dbReference type="PANTHER" id="PTHR24092:SF150">
    <property type="entry name" value="PHOSPHOLIPID-TRANSPORTING ATPASE"/>
    <property type="match status" value="1"/>
</dbReference>
<keyword evidence="4" id="KW-1003">Cell membrane</keyword>
<evidence type="ECO:0000256" key="16">
    <source>
        <dbReference type="PIRSR" id="PIRSR606539-1"/>
    </source>
</evidence>
<feature type="transmembrane region" description="Helical" evidence="19">
    <location>
        <begin position="327"/>
        <end position="350"/>
    </location>
</feature>
<protein>
    <recommendedName>
        <fullName evidence="19">Phospholipid-transporting ATPase</fullName>
        <ecNumber evidence="19">7.6.2.1</ecNumber>
    </recommendedName>
</protein>
<accession>A0A3M7PUQ3</accession>
<name>A0A3M7PUQ3_BRAPC</name>
<feature type="transmembrane region" description="Helical" evidence="19">
    <location>
        <begin position="912"/>
        <end position="933"/>
    </location>
</feature>
<evidence type="ECO:0000259" key="20">
    <source>
        <dbReference type="Pfam" id="PF16209"/>
    </source>
</evidence>
<feature type="binding site" evidence="17">
    <location>
        <position position="396"/>
    </location>
    <ligand>
        <name>ATP</name>
        <dbReference type="ChEBI" id="CHEBI:30616"/>
    </ligand>
</feature>
<evidence type="ECO:0000256" key="3">
    <source>
        <dbReference type="ARBA" id="ARBA00008109"/>
    </source>
</evidence>
<dbReference type="Proteomes" id="UP000276133">
    <property type="component" value="Unassembled WGS sequence"/>
</dbReference>
<feature type="transmembrane region" description="Helical" evidence="19">
    <location>
        <begin position="945"/>
        <end position="965"/>
    </location>
</feature>
<dbReference type="FunFam" id="2.70.150.10:FF:000021">
    <property type="entry name" value="Phospholipid-transporting ATPase"/>
    <property type="match status" value="1"/>
</dbReference>
<evidence type="ECO:0000256" key="1">
    <source>
        <dbReference type="ARBA" id="ARBA00004141"/>
    </source>
</evidence>
<dbReference type="SUPFAM" id="SSF81665">
    <property type="entry name" value="Calcium ATPase, transmembrane domain M"/>
    <property type="match status" value="1"/>
</dbReference>
<keyword evidence="11 19" id="KW-1278">Translocase</keyword>
<feature type="binding site" evidence="17">
    <location>
        <position position="518"/>
    </location>
    <ligand>
        <name>ATP</name>
        <dbReference type="ChEBI" id="CHEBI:30616"/>
    </ligand>
</feature>
<evidence type="ECO:0000256" key="6">
    <source>
        <dbReference type="ARBA" id="ARBA00022692"/>
    </source>
</evidence>
<keyword evidence="13 19" id="KW-0472">Membrane</keyword>
<evidence type="ECO:0000256" key="14">
    <source>
        <dbReference type="ARBA" id="ARBA00034036"/>
    </source>
</evidence>
<feature type="binding site" evidence="18">
    <location>
        <position position="396"/>
    </location>
    <ligand>
        <name>Mg(2+)</name>
        <dbReference type="ChEBI" id="CHEBI:18420"/>
    </ligand>
</feature>
<evidence type="ECO:0000256" key="19">
    <source>
        <dbReference type="RuleBase" id="RU362033"/>
    </source>
</evidence>
<dbReference type="AlphaFoldDB" id="A0A3M7PUQ3"/>
<evidence type="ECO:0000256" key="17">
    <source>
        <dbReference type="PIRSR" id="PIRSR606539-2"/>
    </source>
</evidence>
<feature type="domain" description="P-type ATPase C-terminal" evidence="21">
    <location>
        <begin position="797"/>
        <end position="1047"/>
    </location>
</feature>
<feature type="domain" description="P-type ATPase N-terminal" evidence="20">
    <location>
        <begin position="21"/>
        <end position="86"/>
    </location>
</feature>
<dbReference type="InterPro" id="IPR001757">
    <property type="entry name" value="P_typ_ATPase"/>
</dbReference>
<evidence type="ECO:0000256" key="9">
    <source>
        <dbReference type="ARBA" id="ARBA00022840"/>
    </source>
</evidence>
<evidence type="ECO:0000256" key="13">
    <source>
        <dbReference type="ARBA" id="ARBA00023136"/>
    </source>
</evidence>
<dbReference type="SUPFAM" id="SSF81660">
    <property type="entry name" value="Metal cation-transporting ATPase, ATP-binding domain N"/>
    <property type="match status" value="1"/>
</dbReference>
<dbReference type="InterPro" id="IPR044492">
    <property type="entry name" value="P_typ_ATPase_HD_dom"/>
</dbReference>
<reference evidence="22 23" key="1">
    <citation type="journal article" date="2018" name="Sci. Rep.">
        <title>Genomic signatures of local adaptation to the degree of environmental predictability in rotifers.</title>
        <authorList>
            <person name="Franch-Gras L."/>
            <person name="Hahn C."/>
            <person name="Garcia-Roger E.M."/>
            <person name="Carmona M.J."/>
            <person name="Serra M."/>
            <person name="Gomez A."/>
        </authorList>
    </citation>
    <scope>NUCLEOTIDE SEQUENCE [LARGE SCALE GENOMIC DNA]</scope>
    <source>
        <strain evidence="22">HYR1</strain>
    </source>
</reference>
<dbReference type="PANTHER" id="PTHR24092">
    <property type="entry name" value="PROBABLE PHOSPHOLIPID-TRANSPORTING ATPASE"/>
    <property type="match status" value="1"/>
</dbReference>
<dbReference type="OrthoDB" id="377733at2759"/>
<dbReference type="InterPro" id="IPR018303">
    <property type="entry name" value="ATPase_P-typ_P_site"/>
</dbReference>
<organism evidence="22 23">
    <name type="scientific">Brachionus plicatilis</name>
    <name type="common">Marine rotifer</name>
    <name type="synonym">Brachionus muelleri</name>
    <dbReference type="NCBI Taxonomy" id="10195"/>
    <lineage>
        <taxon>Eukaryota</taxon>
        <taxon>Metazoa</taxon>
        <taxon>Spiralia</taxon>
        <taxon>Gnathifera</taxon>
        <taxon>Rotifera</taxon>
        <taxon>Eurotatoria</taxon>
        <taxon>Monogononta</taxon>
        <taxon>Pseudotrocha</taxon>
        <taxon>Ploima</taxon>
        <taxon>Brachionidae</taxon>
        <taxon>Brachionus</taxon>
    </lineage>
</organism>
<dbReference type="Pfam" id="PF13246">
    <property type="entry name" value="Cation_ATPase"/>
    <property type="match status" value="1"/>
</dbReference>
<dbReference type="FunFam" id="3.40.50.1000:FF:000014">
    <property type="entry name" value="Phospholipid-transporting ATPase"/>
    <property type="match status" value="1"/>
</dbReference>
<dbReference type="Gene3D" id="3.40.50.1000">
    <property type="entry name" value="HAD superfamily/HAD-like"/>
    <property type="match status" value="1"/>
</dbReference>
<comment type="subcellular location">
    <subcellularLocation>
        <location evidence="2">Cell membrane</location>
    </subcellularLocation>
    <subcellularLocation>
        <location evidence="1 19">Membrane</location>
        <topology evidence="1 19">Multi-pass membrane protein</topology>
    </subcellularLocation>
</comment>
<evidence type="ECO:0000256" key="8">
    <source>
        <dbReference type="ARBA" id="ARBA00022741"/>
    </source>
</evidence>
<dbReference type="InterPro" id="IPR023298">
    <property type="entry name" value="ATPase_P-typ_TM_dom_sf"/>
</dbReference>
<dbReference type="PROSITE" id="PS00154">
    <property type="entry name" value="ATPASE_E1_E2"/>
    <property type="match status" value="1"/>
</dbReference>
<dbReference type="InterPro" id="IPR023214">
    <property type="entry name" value="HAD_sf"/>
</dbReference>
<feature type="binding site" evidence="17">
    <location>
        <position position="656"/>
    </location>
    <ligand>
        <name>ATP</name>
        <dbReference type="ChEBI" id="CHEBI:30616"/>
    </ligand>
</feature>
<dbReference type="InterPro" id="IPR008250">
    <property type="entry name" value="ATPase_P-typ_transduc_dom_A_sf"/>
</dbReference>
<gene>
    <name evidence="22" type="ORF">BpHYR1_041428</name>
</gene>
<feature type="binding site" evidence="17">
    <location>
        <position position="657"/>
    </location>
    <ligand>
        <name>ATP</name>
        <dbReference type="ChEBI" id="CHEBI:30616"/>
    </ligand>
</feature>
<keyword evidence="6 19" id="KW-0812">Transmembrane</keyword>
<feature type="transmembrane region" description="Helical" evidence="19">
    <location>
        <begin position="859"/>
        <end position="879"/>
    </location>
</feature>
<feature type="binding site" evidence="17">
    <location>
        <position position="658"/>
    </location>
    <ligand>
        <name>ATP</name>
        <dbReference type="ChEBI" id="CHEBI:30616"/>
    </ligand>
</feature>
<feature type="transmembrane region" description="Helical" evidence="19">
    <location>
        <begin position="283"/>
        <end position="304"/>
    </location>
</feature>
<feature type="binding site" evidence="17">
    <location>
        <position position="397"/>
    </location>
    <ligand>
        <name>ATP</name>
        <dbReference type="ChEBI" id="CHEBI:30616"/>
    </ligand>
</feature>
<dbReference type="NCBIfam" id="TIGR01652">
    <property type="entry name" value="ATPase-Plipid"/>
    <property type="match status" value="1"/>
</dbReference>
<dbReference type="GO" id="GO:0005802">
    <property type="term" value="C:trans-Golgi network"/>
    <property type="evidence" value="ECO:0007669"/>
    <property type="project" value="TreeGrafter"/>
</dbReference>
<evidence type="ECO:0000256" key="2">
    <source>
        <dbReference type="ARBA" id="ARBA00004236"/>
    </source>
</evidence>
<evidence type="ECO:0000259" key="21">
    <source>
        <dbReference type="Pfam" id="PF16212"/>
    </source>
</evidence>
<feature type="transmembrane region" description="Helical" evidence="19">
    <location>
        <begin position="977"/>
        <end position="997"/>
    </location>
</feature>
<comment type="catalytic activity">
    <reaction evidence="14 19">
        <text>ATP + H2O + phospholipidSide 1 = ADP + phosphate + phospholipidSide 2.</text>
        <dbReference type="EC" id="7.6.2.1"/>
    </reaction>
</comment>
<comment type="caution">
    <text evidence="22">The sequence shown here is derived from an EMBL/GenBank/DDBJ whole genome shotgun (WGS) entry which is preliminary data.</text>
</comment>
<dbReference type="GO" id="GO:0090556">
    <property type="term" value="F:phosphatidylserine floppase activity"/>
    <property type="evidence" value="ECO:0007669"/>
    <property type="project" value="RHEA"/>
</dbReference>
<dbReference type="FunFam" id="3.40.1110.10:FF:000087">
    <property type="entry name" value="Phospholipid-transporting ATPase"/>
    <property type="match status" value="1"/>
</dbReference>
<keyword evidence="12 19" id="KW-1133">Transmembrane helix</keyword>
<keyword evidence="22" id="KW-0378">Hydrolase</keyword>
<feature type="transmembrane region" description="Helical" evidence="19">
    <location>
        <begin position="826"/>
        <end position="847"/>
    </location>
</feature>
<dbReference type="Gene3D" id="2.70.150.10">
    <property type="entry name" value="Calcium-transporting ATPase, cytoplasmic transduction domain A"/>
    <property type="match status" value="1"/>
</dbReference>
<evidence type="ECO:0000256" key="4">
    <source>
        <dbReference type="ARBA" id="ARBA00022475"/>
    </source>
</evidence>
<feature type="binding site" evidence="17">
    <location>
        <position position="772"/>
    </location>
    <ligand>
        <name>ATP</name>
        <dbReference type="ChEBI" id="CHEBI:30616"/>
    </ligand>
</feature>
<feature type="binding site" evidence="18">
    <location>
        <position position="769"/>
    </location>
    <ligand>
        <name>Mg(2+)</name>
        <dbReference type="ChEBI" id="CHEBI:18420"/>
    </ligand>
</feature>
<dbReference type="Pfam" id="PF16209">
    <property type="entry name" value="PhoLip_ATPase_N"/>
    <property type="match status" value="1"/>
</dbReference>
<feature type="binding site" evidence="18">
    <location>
        <position position="398"/>
    </location>
    <ligand>
        <name>Mg(2+)</name>
        <dbReference type="ChEBI" id="CHEBI:18420"/>
    </ligand>
</feature>
<dbReference type="InterPro" id="IPR032631">
    <property type="entry name" value="P-type_ATPase_N"/>
</dbReference>
<keyword evidence="23" id="KW-1185">Reference proteome</keyword>
<feature type="binding site" evidence="17">
    <location>
        <position position="398"/>
    </location>
    <ligand>
        <name>ATP</name>
        <dbReference type="ChEBI" id="CHEBI:30616"/>
    </ligand>
</feature>
<feature type="binding site" evidence="17">
    <location>
        <position position="576"/>
    </location>
    <ligand>
        <name>ATP</name>
        <dbReference type="ChEBI" id="CHEBI:30616"/>
    </ligand>
</feature>
<dbReference type="InterPro" id="IPR023299">
    <property type="entry name" value="ATPase_P-typ_cyto_dom_N"/>
</dbReference>
<dbReference type="GO" id="GO:0000287">
    <property type="term" value="F:magnesium ion binding"/>
    <property type="evidence" value="ECO:0007669"/>
    <property type="project" value="UniProtKB-UniRule"/>
</dbReference>
<dbReference type="GO" id="GO:0045332">
    <property type="term" value="P:phospholipid translocation"/>
    <property type="evidence" value="ECO:0007669"/>
    <property type="project" value="TreeGrafter"/>
</dbReference>
<keyword evidence="10 18" id="KW-0460">Magnesium</keyword>
<evidence type="ECO:0000256" key="11">
    <source>
        <dbReference type="ARBA" id="ARBA00022967"/>
    </source>
</evidence>
<feature type="binding site" evidence="17">
    <location>
        <position position="477"/>
    </location>
    <ligand>
        <name>ATP</name>
        <dbReference type="ChEBI" id="CHEBI:30616"/>
    </ligand>
</feature>
<dbReference type="Pfam" id="PF16212">
    <property type="entry name" value="PhoLip_ATPase_C"/>
    <property type="match status" value="1"/>
</dbReference>
<evidence type="ECO:0000256" key="18">
    <source>
        <dbReference type="PIRSR" id="PIRSR606539-3"/>
    </source>
</evidence>
<dbReference type="CDD" id="cd02073">
    <property type="entry name" value="P-type_ATPase_APLT_Dnf-like"/>
    <property type="match status" value="1"/>
</dbReference>
<feature type="binding site" evidence="17">
    <location>
        <position position="743"/>
    </location>
    <ligand>
        <name>ATP</name>
        <dbReference type="ChEBI" id="CHEBI:30616"/>
    </ligand>
</feature>
<proteinExistence type="inferred from homology"/>
<dbReference type="GO" id="GO:0005524">
    <property type="term" value="F:ATP binding"/>
    <property type="evidence" value="ECO:0007669"/>
    <property type="project" value="UniProtKB-UniRule"/>
</dbReference>
<evidence type="ECO:0000256" key="15">
    <source>
        <dbReference type="ARBA" id="ARBA00051303"/>
    </source>
</evidence>
<dbReference type="SFLD" id="SFLDG00002">
    <property type="entry name" value="C1.7:_P-type_atpase_like"/>
    <property type="match status" value="1"/>
</dbReference>
<comment type="catalytic activity">
    <reaction evidence="15">
        <text>a 1,2-diacyl-sn-glycero-3-phospho-L-serine(out) + ATP + H2O = a 1,2-diacyl-sn-glycero-3-phospho-L-serine(in) + ADP + phosphate + H(+)</text>
        <dbReference type="Rhea" id="RHEA:38567"/>
        <dbReference type="ChEBI" id="CHEBI:15377"/>
        <dbReference type="ChEBI" id="CHEBI:15378"/>
        <dbReference type="ChEBI" id="CHEBI:30616"/>
        <dbReference type="ChEBI" id="CHEBI:43474"/>
        <dbReference type="ChEBI" id="CHEBI:57262"/>
        <dbReference type="ChEBI" id="CHEBI:456216"/>
    </reaction>
    <physiologicalReaction direction="left-to-right" evidence="15">
        <dbReference type="Rhea" id="RHEA:38568"/>
    </physiologicalReaction>
</comment>
<keyword evidence="7 18" id="KW-0479">Metal-binding</keyword>
<dbReference type="InterPro" id="IPR036412">
    <property type="entry name" value="HAD-like_sf"/>
</dbReference>
<dbReference type="SUPFAM" id="SSF81653">
    <property type="entry name" value="Calcium ATPase, transduction domain A"/>
    <property type="match status" value="1"/>
</dbReference>
<keyword evidence="9 17" id="KW-0067">ATP-binding</keyword>